<organism evidence="1">
    <name type="scientific">bioreactor metagenome</name>
    <dbReference type="NCBI Taxonomy" id="1076179"/>
    <lineage>
        <taxon>unclassified sequences</taxon>
        <taxon>metagenomes</taxon>
        <taxon>ecological metagenomes</taxon>
    </lineage>
</organism>
<protein>
    <submittedName>
        <fullName evidence="1">Uncharacterized protein</fullName>
    </submittedName>
</protein>
<name>A0A645CEI6_9ZZZZ</name>
<gene>
    <name evidence="1" type="ORF">SDC9_122305</name>
</gene>
<dbReference type="AlphaFoldDB" id="A0A645CEI6"/>
<sequence>MVGTLADAAAALDALALVNMGVLLLIQINRVPGADRLTGVGHAALATVRHPNPLGGARVAGKRNHVYQRLFKKLVVRRRRLFNARAGGSPHVHRLKRQSAGQPDALLYNGPGQKDVAAILRIFSGDNFIGNQVNAGIVPALIGKLRHLCKHVSPDIIHGAVNATHCSFPPYVRRSFRSFLMCPRLYRSRQPTASEKSDNVAEIR</sequence>
<accession>A0A645CEI6</accession>
<reference evidence="1" key="1">
    <citation type="submission" date="2019-08" db="EMBL/GenBank/DDBJ databases">
        <authorList>
            <person name="Kucharzyk K."/>
            <person name="Murdoch R.W."/>
            <person name="Higgins S."/>
            <person name="Loffler F."/>
        </authorList>
    </citation>
    <scope>NUCLEOTIDE SEQUENCE</scope>
</reference>
<comment type="caution">
    <text evidence="1">The sequence shown here is derived from an EMBL/GenBank/DDBJ whole genome shotgun (WGS) entry which is preliminary data.</text>
</comment>
<dbReference type="EMBL" id="VSSQ01026545">
    <property type="protein sequence ID" value="MPM75313.1"/>
    <property type="molecule type" value="Genomic_DNA"/>
</dbReference>
<proteinExistence type="predicted"/>
<evidence type="ECO:0000313" key="1">
    <source>
        <dbReference type="EMBL" id="MPM75313.1"/>
    </source>
</evidence>